<keyword evidence="5" id="KW-1185">Reference proteome</keyword>
<evidence type="ECO:0000313" key="5">
    <source>
        <dbReference type="Proteomes" id="UP000007039"/>
    </source>
</evidence>
<dbReference type="GO" id="GO:0016020">
    <property type="term" value="C:membrane"/>
    <property type="evidence" value="ECO:0007669"/>
    <property type="project" value="InterPro"/>
</dbReference>
<name>E4TIT5_CALNY</name>
<dbReference type="RefSeq" id="WP_013450257.1">
    <property type="nucleotide sequence ID" value="NC_014758.1"/>
</dbReference>
<feature type="domain" description="Oligosaccharyl transferase STT3 N-terminal" evidence="2">
    <location>
        <begin position="35"/>
        <end position="365"/>
    </location>
</feature>
<feature type="transmembrane region" description="Helical" evidence="1">
    <location>
        <begin position="215"/>
        <end position="231"/>
    </location>
</feature>
<dbReference type="CAZy" id="GT66">
    <property type="family name" value="Glycosyltransferase Family 66"/>
</dbReference>
<dbReference type="HOGENOM" id="CLU_405836_0_0_0"/>
<feature type="transmembrane region" description="Helical" evidence="1">
    <location>
        <begin position="166"/>
        <end position="183"/>
    </location>
</feature>
<dbReference type="STRING" id="768670.Calni_0126"/>
<reference key="1">
    <citation type="submission" date="2010-11" db="EMBL/GenBank/DDBJ databases">
        <title>The complete genome of chromosome of Calditerrivibrio nitroreducens DSM 19672.</title>
        <authorList>
            <consortium name="US DOE Joint Genome Institute (JGI-PGF)"/>
            <person name="Lucas S."/>
            <person name="Copeland A."/>
            <person name="Lapidus A."/>
            <person name="Bruce D."/>
            <person name="Goodwin L."/>
            <person name="Pitluck S."/>
            <person name="Kyrpides N."/>
            <person name="Mavromatis K."/>
            <person name="Ivanova N."/>
            <person name="Mikhailova N."/>
            <person name="Zeytun A."/>
            <person name="Brettin T."/>
            <person name="Detter J.C."/>
            <person name="Tapia R."/>
            <person name="Han C."/>
            <person name="Land M."/>
            <person name="Hauser L."/>
            <person name="Markowitz V."/>
            <person name="Cheng J.-F."/>
            <person name="Hugenholtz P."/>
            <person name="Woyke T."/>
            <person name="Wu D."/>
            <person name="Spring S."/>
            <person name="Schroeder M."/>
            <person name="Brambilla E."/>
            <person name="Klenk H.-P."/>
            <person name="Eisen J.A."/>
        </authorList>
    </citation>
    <scope>NUCLEOTIDE SEQUENCE [LARGE SCALE GENOMIC DNA]</scope>
    <source>
        <strain>DSM 19672</strain>
    </source>
</reference>
<dbReference type="Pfam" id="PF21436">
    <property type="entry name" value="STT3-PglB_core"/>
    <property type="match status" value="1"/>
</dbReference>
<accession>E4TIT5</accession>
<dbReference type="InterPro" id="IPR048999">
    <property type="entry name" value="STT3-PglB_core"/>
</dbReference>
<evidence type="ECO:0000313" key="4">
    <source>
        <dbReference type="EMBL" id="ADR18040.1"/>
    </source>
</evidence>
<dbReference type="EMBL" id="CP002347">
    <property type="protein sequence ID" value="ADR18040.1"/>
    <property type="molecule type" value="Genomic_DNA"/>
</dbReference>
<evidence type="ECO:0000259" key="3">
    <source>
        <dbReference type="Pfam" id="PF21436"/>
    </source>
</evidence>
<feature type="transmembrane region" description="Helical" evidence="1">
    <location>
        <begin position="236"/>
        <end position="256"/>
    </location>
</feature>
<feature type="transmembrane region" description="Helical" evidence="1">
    <location>
        <begin position="108"/>
        <end position="127"/>
    </location>
</feature>
<feature type="domain" description="STT3/PglB/AglB core" evidence="3">
    <location>
        <begin position="433"/>
        <end position="545"/>
    </location>
</feature>
<organism evidence="4 5">
    <name type="scientific">Calditerrivibrio nitroreducens (strain DSM 19672 / NBRC 101217 / Yu37-1)</name>
    <dbReference type="NCBI Taxonomy" id="768670"/>
    <lineage>
        <taxon>Bacteria</taxon>
        <taxon>Pseudomonadati</taxon>
        <taxon>Deferribacterota</taxon>
        <taxon>Deferribacteres</taxon>
        <taxon>Deferribacterales</taxon>
        <taxon>Calditerrivibrionaceae</taxon>
    </lineage>
</organism>
<gene>
    <name evidence="4" type="ordered locus">Calni_0126</name>
</gene>
<feature type="transmembrane region" description="Helical" evidence="1">
    <location>
        <begin position="134"/>
        <end position="154"/>
    </location>
</feature>
<feature type="transmembrane region" description="Helical" evidence="1">
    <location>
        <begin position="299"/>
        <end position="321"/>
    </location>
</feature>
<reference evidence="4 5" key="2">
    <citation type="journal article" date="2011" name="Stand. Genomic Sci.">
        <title>Complete genome sequence of Calditerrivibrio nitroreducens type strain (Yu37-1).</title>
        <authorList>
            <person name="Pitluck S."/>
            <person name="Sikorski J."/>
            <person name="Zeytun A."/>
            <person name="Lapidus A."/>
            <person name="Nolan M."/>
            <person name="Lucas S."/>
            <person name="Hammon N."/>
            <person name="Deshpande S."/>
            <person name="Cheng J.F."/>
            <person name="Tapia R."/>
            <person name="Han C."/>
            <person name="Goodwin L."/>
            <person name="Liolios K."/>
            <person name="Pagani I."/>
            <person name="Ivanova N."/>
            <person name="Mavromatis K."/>
            <person name="Pati A."/>
            <person name="Chen A."/>
            <person name="Palaniappan K."/>
            <person name="Hauser L."/>
            <person name="Chang Y.J."/>
            <person name="Jeffries C.D."/>
            <person name="Detter J.C."/>
            <person name="Brambilla E."/>
            <person name="Djao O.D."/>
            <person name="Rohde M."/>
            <person name="Spring S."/>
            <person name="Goker M."/>
            <person name="Woyke T."/>
            <person name="Bristow J."/>
            <person name="Eisen J.A."/>
            <person name="Markowitz V."/>
            <person name="Hugenholtz P."/>
            <person name="Kyrpides N.C."/>
            <person name="Klenk H.P."/>
            <person name="Land M."/>
        </authorList>
    </citation>
    <scope>NUCLEOTIDE SEQUENCE [LARGE SCALE GENOMIC DNA]</scope>
    <source>
        <strain evidence="5">DSM 19672 / NBRC 101217 / Yu37-1</strain>
    </source>
</reference>
<keyword evidence="4" id="KW-0808">Transferase</keyword>
<sequence precursor="true">MKKLSISMVLLIVFIAITFGISTYKRFWQLSVWNTQKEATYARDGRISMTTLDAYYWTRLAKEFNNGKFGDNKTDPLKSYPDHDLFPSYPSMLVFLLAKLPKLFSSDLYITGICFTSIFAGLFIIPLGIYFYRIGLGLVGIAGGLFGTFSYAYYVRSCNGRVDTDSLLLFFPIIIGLFFLMITQTEDKKKQYIYAGLAGFFMLLMNWWYQHYGFAVVYGVLLVVYLLIYKFKIKDIAILTGIYILLSNPLFFIYGIGNLFDFVFKTGYFHKTELKLANISWPNIMETISESNKKNWGEILSMILGNPKVAALGIIGIFAAFILKFKQMIPLLPLLGLGMLAFISGNRFSMFLAPLAGAGLAYILFLILYYGLKYLKMDQKINDFVLPLVIYLIFFGASNTLTAYNVVLPPSIPTPIQNSFLDIKDKVPKGSPVFTWWDFGYALMDIGEFSVYHDGGVHGADRSYFTAKAFVETDQKKMYGIISAIDNFKFEGINKMLDDNKSANSAVQGIMNYNGKPKNKNIIVLYTSDMIGKYGALAFFGNWDFEKKVTKPEGYRDLTCKSFDGKILQCENAILDTETGLINKQVPIKRFVITQNGKLIQNLEYPHSSDITIQLVAYNNNLIGSFILTETVYRSNFNQMYLLGNYDTNLFEEIYNNFPHARAFRVKVE</sequence>
<feature type="transmembrane region" description="Helical" evidence="1">
    <location>
        <begin position="384"/>
        <end position="407"/>
    </location>
</feature>
<evidence type="ECO:0000259" key="2">
    <source>
        <dbReference type="Pfam" id="PF02516"/>
    </source>
</evidence>
<dbReference type="Gene3D" id="3.40.1380.40">
    <property type="match status" value="1"/>
</dbReference>
<dbReference type="UniPathway" id="UPA00378"/>
<keyword evidence="1" id="KW-0812">Transmembrane</keyword>
<keyword evidence="1" id="KW-1133">Transmembrane helix</keyword>
<feature type="transmembrane region" description="Helical" evidence="1">
    <location>
        <begin position="328"/>
        <end position="345"/>
    </location>
</feature>
<proteinExistence type="predicted"/>
<dbReference type="GO" id="GO:0016740">
    <property type="term" value="F:transferase activity"/>
    <property type="evidence" value="ECO:0007669"/>
    <property type="project" value="UniProtKB-KW"/>
</dbReference>
<dbReference type="Pfam" id="PF02516">
    <property type="entry name" value="STT3"/>
    <property type="match status" value="1"/>
</dbReference>
<evidence type="ECO:0000256" key="1">
    <source>
        <dbReference type="SAM" id="Phobius"/>
    </source>
</evidence>
<dbReference type="InterPro" id="IPR048307">
    <property type="entry name" value="STT3_N"/>
</dbReference>
<dbReference type="KEGG" id="cni:Calni_0126"/>
<dbReference type="AlphaFoldDB" id="E4TIT5"/>
<protein>
    <submittedName>
        <fullName evidence="4">Oligosaccharyl transferase STT3 subunit</fullName>
    </submittedName>
</protein>
<keyword evidence="1" id="KW-0472">Membrane</keyword>
<dbReference type="Proteomes" id="UP000007039">
    <property type="component" value="Chromosome"/>
</dbReference>
<dbReference type="eggNOG" id="COG1287">
    <property type="taxonomic scope" value="Bacteria"/>
</dbReference>
<feature type="transmembrane region" description="Helical" evidence="1">
    <location>
        <begin position="351"/>
        <end position="372"/>
    </location>
</feature>
<dbReference type="OrthoDB" id="9796223at2"/>